<accession>A0A8D0GDW6</accession>
<proteinExistence type="predicted"/>
<evidence type="ECO:0000313" key="4">
    <source>
        <dbReference type="Proteomes" id="UP000694392"/>
    </source>
</evidence>
<dbReference type="GO" id="GO:0042981">
    <property type="term" value="P:regulation of apoptotic process"/>
    <property type="evidence" value="ECO:0007669"/>
    <property type="project" value="InterPro"/>
</dbReference>
<protein>
    <recommendedName>
        <fullName evidence="2">DED domain-containing protein</fullName>
    </recommendedName>
</protein>
<feature type="domain" description="DED" evidence="2">
    <location>
        <begin position="8"/>
        <end position="81"/>
    </location>
</feature>
<feature type="domain" description="DED" evidence="2">
    <location>
        <begin position="101"/>
        <end position="160"/>
    </location>
</feature>
<organism evidence="3 4">
    <name type="scientific">Sphenodon punctatus</name>
    <name type="common">Tuatara</name>
    <name type="synonym">Hatteria punctata</name>
    <dbReference type="NCBI Taxonomy" id="8508"/>
    <lineage>
        <taxon>Eukaryota</taxon>
        <taxon>Metazoa</taxon>
        <taxon>Chordata</taxon>
        <taxon>Craniata</taxon>
        <taxon>Vertebrata</taxon>
        <taxon>Euteleostomi</taxon>
        <taxon>Lepidosauria</taxon>
        <taxon>Sphenodontia</taxon>
        <taxon>Sphenodontidae</taxon>
        <taxon>Sphenodon</taxon>
    </lineage>
</organism>
<dbReference type="SUPFAM" id="SSF47986">
    <property type="entry name" value="DEATH domain"/>
    <property type="match status" value="1"/>
</dbReference>
<dbReference type="SMART" id="SM00031">
    <property type="entry name" value="DED"/>
    <property type="match status" value="2"/>
</dbReference>
<sequence length="160" mass="18608">MSGNIQKLLSICEDLTLEDLSALKFLSLEHIPLRKLESIQDPKELLLALQDKGLLDNSDLSFLKELLFRISRNDLLNDRLRCSRNEVKRELQIPSRAKVSPYRQLLYGISEEVSRDNVECVRFLLQKQLPKRKLLDSTTMLELFIEMEKAGIVHETQLEE</sequence>
<dbReference type="InterPro" id="IPR011029">
    <property type="entry name" value="DEATH-like_dom_sf"/>
</dbReference>
<name>A0A8D0GDW6_SPHPU</name>
<dbReference type="PROSITE" id="PS50168">
    <property type="entry name" value="DED"/>
    <property type="match status" value="2"/>
</dbReference>
<keyword evidence="1" id="KW-0053">Apoptosis</keyword>
<dbReference type="GeneTree" id="ENSGT00940000160319"/>
<dbReference type="InterPro" id="IPR001875">
    <property type="entry name" value="DED_dom"/>
</dbReference>
<reference evidence="3" key="1">
    <citation type="submission" date="2025-08" db="UniProtKB">
        <authorList>
            <consortium name="Ensembl"/>
        </authorList>
    </citation>
    <scope>IDENTIFICATION</scope>
</reference>
<dbReference type="Proteomes" id="UP000694392">
    <property type="component" value="Unplaced"/>
</dbReference>
<dbReference type="OMA" id="LCTHIHI"/>
<evidence type="ECO:0000259" key="2">
    <source>
        <dbReference type="PROSITE" id="PS50168"/>
    </source>
</evidence>
<dbReference type="Ensembl" id="ENSSPUT00000004724.1">
    <property type="protein sequence ID" value="ENSSPUP00000004445.1"/>
    <property type="gene ID" value="ENSSPUG00000003434.1"/>
</dbReference>
<dbReference type="GO" id="GO:0006915">
    <property type="term" value="P:apoptotic process"/>
    <property type="evidence" value="ECO:0007669"/>
    <property type="project" value="UniProtKB-KW"/>
</dbReference>
<dbReference type="Gene3D" id="1.10.533.10">
    <property type="entry name" value="Death Domain, Fas"/>
    <property type="match status" value="2"/>
</dbReference>
<evidence type="ECO:0000313" key="3">
    <source>
        <dbReference type="Ensembl" id="ENSSPUP00000004445.1"/>
    </source>
</evidence>
<evidence type="ECO:0000256" key="1">
    <source>
        <dbReference type="ARBA" id="ARBA00022703"/>
    </source>
</evidence>
<dbReference type="Pfam" id="PF01335">
    <property type="entry name" value="DED"/>
    <property type="match status" value="2"/>
</dbReference>
<keyword evidence="4" id="KW-1185">Reference proteome</keyword>
<reference evidence="3" key="2">
    <citation type="submission" date="2025-09" db="UniProtKB">
        <authorList>
            <consortium name="Ensembl"/>
        </authorList>
    </citation>
    <scope>IDENTIFICATION</scope>
</reference>
<dbReference type="PANTHER" id="PTHR48169">
    <property type="entry name" value="DED DOMAIN-CONTAINING PROTEIN"/>
    <property type="match status" value="1"/>
</dbReference>
<dbReference type="PANTHER" id="PTHR48169:SF7">
    <property type="entry name" value="CASPASE 10"/>
    <property type="match status" value="1"/>
</dbReference>
<dbReference type="AlphaFoldDB" id="A0A8D0GDW6"/>